<dbReference type="AlphaFoldDB" id="A0AAW0XZC9"/>
<feature type="region of interest" description="Disordered" evidence="1">
    <location>
        <begin position="129"/>
        <end position="170"/>
    </location>
</feature>
<proteinExistence type="predicted"/>
<feature type="compositionally biased region" description="Polar residues" evidence="1">
    <location>
        <begin position="68"/>
        <end position="79"/>
    </location>
</feature>
<evidence type="ECO:0000313" key="3">
    <source>
        <dbReference type="Proteomes" id="UP001445076"/>
    </source>
</evidence>
<protein>
    <submittedName>
        <fullName evidence="2">Uncharacterized protein</fullName>
    </submittedName>
</protein>
<name>A0AAW0XZC9_CHEQU</name>
<feature type="region of interest" description="Disordered" evidence="1">
    <location>
        <begin position="68"/>
        <end position="92"/>
    </location>
</feature>
<organism evidence="2 3">
    <name type="scientific">Cherax quadricarinatus</name>
    <name type="common">Australian red claw crayfish</name>
    <dbReference type="NCBI Taxonomy" id="27406"/>
    <lineage>
        <taxon>Eukaryota</taxon>
        <taxon>Metazoa</taxon>
        <taxon>Ecdysozoa</taxon>
        <taxon>Arthropoda</taxon>
        <taxon>Crustacea</taxon>
        <taxon>Multicrustacea</taxon>
        <taxon>Malacostraca</taxon>
        <taxon>Eumalacostraca</taxon>
        <taxon>Eucarida</taxon>
        <taxon>Decapoda</taxon>
        <taxon>Pleocyemata</taxon>
        <taxon>Astacidea</taxon>
        <taxon>Parastacoidea</taxon>
        <taxon>Parastacidae</taxon>
        <taxon>Cherax</taxon>
    </lineage>
</organism>
<keyword evidence="3" id="KW-1185">Reference proteome</keyword>
<evidence type="ECO:0000256" key="1">
    <source>
        <dbReference type="SAM" id="MobiDB-lite"/>
    </source>
</evidence>
<sequence length="170" mass="19703">MKRIRKDRVNLVKKLIYQNQEVPESENDEEDRIENSSVTVNSCGSATVEISGIDLVSDFHIGTNQMKLGNANPKTTPTKSVAEKYSEDEEEEKIDKEKLDELGIHNKKDLYRSLKKSSFQIMKKSHLMKLKQARDAKKQKKAQIKANNRKQKLKKKKMRHRRPPLTEQVA</sequence>
<feature type="compositionally biased region" description="Basic residues" evidence="1">
    <location>
        <begin position="129"/>
        <end position="163"/>
    </location>
</feature>
<dbReference type="EMBL" id="JARKIK010000020">
    <property type="protein sequence ID" value="KAK8745186.1"/>
    <property type="molecule type" value="Genomic_DNA"/>
</dbReference>
<comment type="caution">
    <text evidence="2">The sequence shown here is derived from an EMBL/GenBank/DDBJ whole genome shotgun (WGS) entry which is preliminary data.</text>
</comment>
<dbReference type="Proteomes" id="UP001445076">
    <property type="component" value="Unassembled WGS sequence"/>
</dbReference>
<reference evidence="2 3" key="1">
    <citation type="journal article" date="2024" name="BMC Genomics">
        <title>Genome assembly of redclaw crayfish (Cherax quadricarinatus) provides insights into its immune adaptation and hypoxia tolerance.</title>
        <authorList>
            <person name="Liu Z."/>
            <person name="Zheng J."/>
            <person name="Li H."/>
            <person name="Fang K."/>
            <person name="Wang S."/>
            <person name="He J."/>
            <person name="Zhou D."/>
            <person name="Weng S."/>
            <person name="Chi M."/>
            <person name="Gu Z."/>
            <person name="He J."/>
            <person name="Li F."/>
            <person name="Wang M."/>
        </authorList>
    </citation>
    <scope>NUCLEOTIDE SEQUENCE [LARGE SCALE GENOMIC DNA]</scope>
    <source>
        <strain evidence="2">ZL_2023a</strain>
    </source>
</reference>
<accession>A0AAW0XZC9</accession>
<evidence type="ECO:0000313" key="2">
    <source>
        <dbReference type="EMBL" id="KAK8745186.1"/>
    </source>
</evidence>
<gene>
    <name evidence="2" type="ORF">OTU49_000504</name>
</gene>